<dbReference type="PANTHER" id="PTHR43784">
    <property type="entry name" value="GDSL-LIKE LIPASE/ACYLHYDROLASE, PUTATIVE (AFU_ORTHOLOGUE AFUA_2G00820)-RELATED"/>
    <property type="match status" value="1"/>
</dbReference>
<organism evidence="3 4">
    <name type="scientific">Natrialba asiatica (strain ATCC 700177 / DSM 12278 / JCM 9576 / FERM P-10747 / NBRC 102637 / 172P1)</name>
    <dbReference type="NCBI Taxonomy" id="29540"/>
    <lineage>
        <taxon>Archaea</taxon>
        <taxon>Methanobacteriati</taxon>
        <taxon>Methanobacteriota</taxon>
        <taxon>Stenosarchaea group</taxon>
        <taxon>Halobacteria</taxon>
        <taxon>Halobacteriales</taxon>
        <taxon>Natrialbaceae</taxon>
        <taxon>Natrialba</taxon>
    </lineage>
</organism>
<protein>
    <recommendedName>
        <fullName evidence="2">SGNH hydrolase-type esterase domain-containing protein</fullName>
    </recommendedName>
</protein>
<dbReference type="Gene3D" id="3.40.50.1110">
    <property type="entry name" value="SGNH hydrolase"/>
    <property type="match status" value="1"/>
</dbReference>
<dbReference type="InterPro" id="IPR013830">
    <property type="entry name" value="SGNH_hydro"/>
</dbReference>
<dbReference type="OrthoDB" id="351170at2157"/>
<dbReference type="STRING" id="29540.C481_01465"/>
<evidence type="ECO:0000256" key="1">
    <source>
        <dbReference type="SAM" id="MobiDB-lite"/>
    </source>
</evidence>
<evidence type="ECO:0000313" key="4">
    <source>
        <dbReference type="Proteomes" id="UP000011554"/>
    </source>
</evidence>
<dbReference type="PANTHER" id="PTHR43784:SF2">
    <property type="entry name" value="GDSL-LIKE LIPASE_ACYLHYDROLASE, PUTATIVE (AFU_ORTHOLOGUE AFUA_2G00820)-RELATED"/>
    <property type="match status" value="1"/>
</dbReference>
<evidence type="ECO:0000259" key="2">
    <source>
        <dbReference type="Pfam" id="PF13472"/>
    </source>
</evidence>
<dbReference type="SUPFAM" id="SSF52266">
    <property type="entry name" value="SGNH hydrolase"/>
    <property type="match status" value="1"/>
</dbReference>
<reference evidence="3 4" key="1">
    <citation type="journal article" date="2014" name="PLoS Genet.">
        <title>Phylogenetically driven sequencing of extremely halophilic archaea reveals strategies for static and dynamic osmo-response.</title>
        <authorList>
            <person name="Becker E.A."/>
            <person name="Seitzer P.M."/>
            <person name="Tritt A."/>
            <person name="Larsen D."/>
            <person name="Krusor M."/>
            <person name="Yao A.I."/>
            <person name="Wu D."/>
            <person name="Madern D."/>
            <person name="Eisen J.A."/>
            <person name="Darling A.E."/>
            <person name="Facciotti M.T."/>
        </authorList>
    </citation>
    <scope>NUCLEOTIDE SEQUENCE [LARGE SCALE GENOMIC DNA]</scope>
    <source>
        <strain evidence="3 4">DSM 12278</strain>
    </source>
</reference>
<name>M0B935_NATA1</name>
<dbReference type="InterPro" id="IPR036514">
    <property type="entry name" value="SGNH_hydro_sf"/>
</dbReference>
<keyword evidence="4" id="KW-1185">Reference proteome</keyword>
<dbReference type="Pfam" id="PF13472">
    <property type="entry name" value="Lipase_GDSL_2"/>
    <property type="match status" value="1"/>
</dbReference>
<dbReference type="Proteomes" id="UP000011554">
    <property type="component" value="Unassembled WGS sequence"/>
</dbReference>
<dbReference type="EMBL" id="AOIO01000003">
    <property type="protein sequence ID" value="ELZ06159.1"/>
    <property type="molecule type" value="Genomic_DNA"/>
</dbReference>
<dbReference type="CDD" id="cd01830">
    <property type="entry name" value="XynE_like"/>
    <property type="match status" value="1"/>
</dbReference>
<accession>M0B935</accession>
<comment type="caution">
    <text evidence="3">The sequence shown here is derived from an EMBL/GenBank/DDBJ whole genome shotgun (WGS) entry which is preliminary data.</text>
</comment>
<feature type="domain" description="SGNH hydrolase-type esterase" evidence="2">
    <location>
        <begin position="223"/>
        <end position="419"/>
    </location>
</feature>
<evidence type="ECO:0000313" key="3">
    <source>
        <dbReference type="EMBL" id="ELZ06159.1"/>
    </source>
</evidence>
<gene>
    <name evidence="3" type="ORF">C481_01465</name>
</gene>
<proteinExistence type="predicted"/>
<sequence>MSMRTRRSALRAISGLTGVGVARVAFGDSTDKQAGRTDASEEGTNRRNEFLGTWTASPQAPLAEGVSARGFEDETLRLLIRTSVGGHAIRIRLSNAFGDRPVTFDRASVGIQAADASVEPGTLRRITFGGEPSVTIPSGSRVVSDPVDRRIGPGQNLAISLYAESATGPATWHQLETRTSYVSPAGDRTTELNGDAFTTPVTHWFFLEGVDVLAPNKTGAIVCFGDSITDGAASTIDANASYPAVLSDRVNERPFPRKSVLNAGISGNRVRHDSDTFGENALARFDRDVLTQPGVTDIVLLEGINDIGFERNSGSAYAPAASVTADEIIAGYQQLIQRAHTHGVRIVGGTLTPFEGAEYYYEEGERKRQQVNEFVRTSGAFDGVIDFDRAIRDPDDPERIRPEYDSGDHLHPSDAGYRAMAEAIDLNHFRRPG</sequence>
<dbReference type="InterPro" id="IPR053140">
    <property type="entry name" value="GDSL_Rv0518-like"/>
</dbReference>
<dbReference type="PATRIC" id="fig|29540.5.peg.308"/>
<dbReference type="AlphaFoldDB" id="M0B935"/>
<feature type="region of interest" description="Disordered" evidence="1">
    <location>
        <begin position="392"/>
        <end position="412"/>
    </location>
</feature>